<dbReference type="InterPro" id="IPR045471">
    <property type="entry name" value="DUF6494"/>
</dbReference>
<evidence type="ECO:0000313" key="2">
    <source>
        <dbReference type="Proteomes" id="UP000295701"/>
    </source>
</evidence>
<evidence type="ECO:0000313" key="1">
    <source>
        <dbReference type="EMBL" id="TDL79509.1"/>
    </source>
</evidence>
<dbReference type="Pfam" id="PF20104">
    <property type="entry name" value="DUF6494"/>
    <property type="match status" value="1"/>
</dbReference>
<comment type="caution">
    <text evidence="1">The sequence shown here is derived from an EMBL/GenBank/DDBJ whole genome shotgun (WGS) entry which is preliminary data.</text>
</comment>
<reference evidence="1 2" key="1">
    <citation type="submission" date="2019-03" db="EMBL/GenBank/DDBJ databases">
        <title>Primorskyibacter sp. SS33 isolated from sediments.</title>
        <authorList>
            <person name="Xunke S."/>
        </authorList>
    </citation>
    <scope>NUCLEOTIDE SEQUENCE [LARGE SCALE GENOMIC DNA]</scope>
    <source>
        <strain evidence="1 2">SS33</strain>
    </source>
</reference>
<dbReference type="Proteomes" id="UP000295701">
    <property type="component" value="Unassembled WGS sequence"/>
</dbReference>
<dbReference type="OrthoDB" id="7363684at2"/>
<protein>
    <submittedName>
        <fullName evidence="1">Uncharacterized protein</fullName>
    </submittedName>
</protein>
<gene>
    <name evidence="1" type="ORF">E2L08_09380</name>
</gene>
<accession>A0A4V3B9J5</accession>
<sequence>MDEDLNMSMRKFLKQVGVTSQKEIENAVTRAREAGTLPDGPMVARVRLTVEGLDLEHEVEGTIRTETQS</sequence>
<organism evidence="1 2">
    <name type="scientific">Palleronia sediminis</name>
    <dbReference type="NCBI Taxonomy" id="2547833"/>
    <lineage>
        <taxon>Bacteria</taxon>
        <taxon>Pseudomonadati</taxon>
        <taxon>Pseudomonadota</taxon>
        <taxon>Alphaproteobacteria</taxon>
        <taxon>Rhodobacterales</taxon>
        <taxon>Roseobacteraceae</taxon>
        <taxon>Palleronia</taxon>
    </lineage>
</organism>
<dbReference type="AlphaFoldDB" id="A0A4V3B9J5"/>
<name>A0A4V3B9J5_9RHOB</name>
<keyword evidence="2" id="KW-1185">Reference proteome</keyword>
<dbReference type="EMBL" id="SNAA01000009">
    <property type="protein sequence ID" value="TDL79509.1"/>
    <property type="molecule type" value="Genomic_DNA"/>
</dbReference>
<proteinExistence type="predicted"/>
<dbReference type="RefSeq" id="WP_133396813.1">
    <property type="nucleotide sequence ID" value="NZ_SNAA01000009.1"/>
</dbReference>